<proteinExistence type="predicted"/>
<name>A0A803QBT0_CANSA</name>
<evidence type="ECO:0000313" key="4">
    <source>
        <dbReference type="Proteomes" id="UP000596661"/>
    </source>
</evidence>
<dbReference type="AlphaFoldDB" id="A0A803QBT0"/>
<accession>A0A803QBT0</accession>
<dbReference type="OMA" id="IHICQAK"/>
<dbReference type="EMBL" id="UZAU01000689">
    <property type="status" value="NOT_ANNOTATED_CDS"/>
    <property type="molecule type" value="Genomic_DNA"/>
</dbReference>
<feature type="domain" description="Reverse transcriptase Ty1/copia-type" evidence="2">
    <location>
        <begin position="3"/>
        <end position="106"/>
    </location>
</feature>
<dbReference type="Proteomes" id="UP000596661">
    <property type="component" value="Chromosome 8"/>
</dbReference>
<keyword evidence="4" id="KW-1185">Reference proteome</keyword>
<dbReference type="Pfam" id="PF07727">
    <property type="entry name" value="RVT_2"/>
    <property type="match status" value="1"/>
</dbReference>
<organism evidence="3 4">
    <name type="scientific">Cannabis sativa</name>
    <name type="common">Hemp</name>
    <name type="synonym">Marijuana</name>
    <dbReference type="NCBI Taxonomy" id="3483"/>
    <lineage>
        <taxon>Eukaryota</taxon>
        <taxon>Viridiplantae</taxon>
        <taxon>Streptophyta</taxon>
        <taxon>Embryophyta</taxon>
        <taxon>Tracheophyta</taxon>
        <taxon>Spermatophyta</taxon>
        <taxon>Magnoliopsida</taxon>
        <taxon>eudicotyledons</taxon>
        <taxon>Gunneridae</taxon>
        <taxon>Pentapetalae</taxon>
        <taxon>rosids</taxon>
        <taxon>fabids</taxon>
        <taxon>Rosales</taxon>
        <taxon>Cannabaceae</taxon>
        <taxon>Cannabis</taxon>
    </lineage>
</organism>
<protein>
    <recommendedName>
        <fullName evidence="2">Reverse transcriptase Ty1/copia-type domain-containing protein</fullName>
    </recommendedName>
</protein>
<reference evidence="3" key="2">
    <citation type="submission" date="2021-03" db="UniProtKB">
        <authorList>
            <consortium name="EnsemblPlants"/>
        </authorList>
    </citation>
    <scope>IDENTIFICATION</scope>
</reference>
<sequence length="124" mass="13517">MTSLGFVSSQSDHSLFILHTLISTTIVLVYVDDILVTGSDSQVVTRLIAALNSEFSLKDLETVNYFLGIEVTYIVDGIHICQAKYARDLLIKAQMAGTKPSPTPMTSGLRLSAHQGDPMVDVQM</sequence>
<evidence type="ECO:0000313" key="3">
    <source>
        <dbReference type="EnsemblPlants" id="cds.evm.model.08.605"/>
    </source>
</evidence>
<evidence type="ECO:0000259" key="2">
    <source>
        <dbReference type="Pfam" id="PF07727"/>
    </source>
</evidence>
<dbReference type="InterPro" id="IPR013103">
    <property type="entry name" value="RVT_2"/>
</dbReference>
<dbReference type="SUPFAM" id="SSF56672">
    <property type="entry name" value="DNA/RNA polymerases"/>
    <property type="match status" value="1"/>
</dbReference>
<dbReference type="EnsemblPlants" id="evm.model.08.605">
    <property type="protein sequence ID" value="cds.evm.model.08.605"/>
    <property type="gene ID" value="evm.TU.08.605"/>
</dbReference>
<reference evidence="3" key="1">
    <citation type="submission" date="2018-11" db="EMBL/GenBank/DDBJ databases">
        <authorList>
            <person name="Grassa J C."/>
        </authorList>
    </citation>
    <scope>NUCLEOTIDE SEQUENCE [LARGE SCALE GENOMIC DNA]</scope>
</reference>
<dbReference type="InterPro" id="IPR043502">
    <property type="entry name" value="DNA/RNA_pol_sf"/>
</dbReference>
<dbReference type="Gramene" id="evm.model.08.605">
    <property type="protein sequence ID" value="cds.evm.model.08.605"/>
    <property type="gene ID" value="evm.TU.08.605"/>
</dbReference>
<feature type="region of interest" description="Disordered" evidence="1">
    <location>
        <begin position="99"/>
        <end position="124"/>
    </location>
</feature>
<evidence type="ECO:0000256" key="1">
    <source>
        <dbReference type="SAM" id="MobiDB-lite"/>
    </source>
</evidence>